<evidence type="ECO:0000256" key="1">
    <source>
        <dbReference type="SAM" id="Phobius"/>
    </source>
</evidence>
<comment type="caution">
    <text evidence="2">The sequence shown here is derived from an EMBL/GenBank/DDBJ whole genome shotgun (WGS) entry which is preliminary data.</text>
</comment>
<evidence type="ECO:0000313" key="2">
    <source>
        <dbReference type="EMBL" id="MCL2912290.1"/>
    </source>
</evidence>
<dbReference type="Proteomes" id="UP001202831">
    <property type="component" value="Unassembled WGS sequence"/>
</dbReference>
<sequence length="76" mass="8828">MANEHSSNQVEWQSGTHHPAFYQPGSQAVIKLEAVGIQQPVQTEVKYGNQSDGWIILILMLVFVFSLMDWFWRNRH</sequence>
<dbReference type="EMBL" id="JAKIKT010000001">
    <property type="protein sequence ID" value="MCL2912290.1"/>
    <property type="molecule type" value="Genomic_DNA"/>
</dbReference>
<evidence type="ECO:0000313" key="3">
    <source>
        <dbReference type="Proteomes" id="UP001202831"/>
    </source>
</evidence>
<keyword evidence="1" id="KW-0812">Transmembrane</keyword>
<name>A0ABT0N273_9GAMM</name>
<organism evidence="2 3">
    <name type="scientific">Shewanella corallii</name>
    <dbReference type="NCBI Taxonomy" id="560080"/>
    <lineage>
        <taxon>Bacteria</taxon>
        <taxon>Pseudomonadati</taxon>
        <taxon>Pseudomonadota</taxon>
        <taxon>Gammaproteobacteria</taxon>
        <taxon>Alteromonadales</taxon>
        <taxon>Shewanellaceae</taxon>
        <taxon>Shewanella</taxon>
    </lineage>
</organism>
<reference evidence="2 3" key="1">
    <citation type="submission" date="2022-01" db="EMBL/GenBank/DDBJ databases">
        <title>Whole genome-based taxonomy of the Shewanellaceae.</title>
        <authorList>
            <person name="Martin-Rodriguez A.J."/>
        </authorList>
    </citation>
    <scope>NUCLEOTIDE SEQUENCE [LARGE SCALE GENOMIC DNA]</scope>
    <source>
        <strain evidence="2 3">DSM 21332</strain>
    </source>
</reference>
<dbReference type="RefSeq" id="WP_249247079.1">
    <property type="nucleotide sequence ID" value="NZ_JAKIKT010000001.1"/>
</dbReference>
<gene>
    <name evidence="2" type="ORF">L2725_00590</name>
</gene>
<protein>
    <submittedName>
        <fullName evidence="2">Uncharacterized protein</fullName>
    </submittedName>
</protein>
<proteinExistence type="predicted"/>
<keyword evidence="1" id="KW-1133">Transmembrane helix</keyword>
<feature type="transmembrane region" description="Helical" evidence="1">
    <location>
        <begin position="53"/>
        <end position="72"/>
    </location>
</feature>
<keyword evidence="3" id="KW-1185">Reference proteome</keyword>
<keyword evidence="1" id="KW-0472">Membrane</keyword>
<accession>A0ABT0N273</accession>